<feature type="region of interest" description="Disordered" evidence="1">
    <location>
        <begin position="139"/>
        <end position="178"/>
    </location>
</feature>
<accession>A0A8S9QBD9</accession>
<reference evidence="2" key="1">
    <citation type="submission" date="2019-12" db="EMBL/GenBank/DDBJ databases">
        <title>Genome sequencing and annotation of Brassica cretica.</title>
        <authorList>
            <person name="Studholme D.J."/>
            <person name="Sarris P."/>
        </authorList>
    </citation>
    <scope>NUCLEOTIDE SEQUENCE</scope>
    <source>
        <strain evidence="2">PFS-109/04</strain>
        <tissue evidence="2">Leaf</tissue>
    </source>
</reference>
<dbReference type="EMBL" id="QGKX02001290">
    <property type="protein sequence ID" value="KAF3536992.1"/>
    <property type="molecule type" value="Genomic_DNA"/>
</dbReference>
<protein>
    <submittedName>
        <fullName evidence="2">Uncharacterized protein</fullName>
    </submittedName>
</protein>
<dbReference type="AlphaFoldDB" id="A0A8S9QBD9"/>
<gene>
    <name evidence="2" type="ORF">F2Q69_00022328</name>
</gene>
<evidence type="ECO:0000313" key="2">
    <source>
        <dbReference type="EMBL" id="KAF3536992.1"/>
    </source>
</evidence>
<dbReference type="Proteomes" id="UP000712600">
    <property type="component" value="Unassembled WGS sequence"/>
</dbReference>
<name>A0A8S9QBD9_BRACR</name>
<comment type="caution">
    <text evidence="2">The sequence shown here is derived from an EMBL/GenBank/DDBJ whole genome shotgun (WGS) entry which is preliminary data.</text>
</comment>
<organism evidence="2 3">
    <name type="scientific">Brassica cretica</name>
    <name type="common">Mustard</name>
    <dbReference type="NCBI Taxonomy" id="69181"/>
    <lineage>
        <taxon>Eukaryota</taxon>
        <taxon>Viridiplantae</taxon>
        <taxon>Streptophyta</taxon>
        <taxon>Embryophyta</taxon>
        <taxon>Tracheophyta</taxon>
        <taxon>Spermatophyta</taxon>
        <taxon>Magnoliopsida</taxon>
        <taxon>eudicotyledons</taxon>
        <taxon>Gunneridae</taxon>
        <taxon>Pentapetalae</taxon>
        <taxon>rosids</taxon>
        <taxon>malvids</taxon>
        <taxon>Brassicales</taxon>
        <taxon>Brassicaceae</taxon>
        <taxon>Brassiceae</taxon>
        <taxon>Brassica</taxon>
    </lineage>
</organism>
<evidence type="ECO:0000313" key="3">
    <source>
        <dbReference type="Proteomes" id="UP000712600"/>
    </source>
</evidence>
<evidence type="ECO:0000256" key="1">
    <source>
        <dbReference type="SAM" id="MobiDB-lite"/>
    </source>
</evidence>
<proteinExistence type="predicted"/>
<sequence>MLDEEDDEMFYVDDLLDSLIPLSQASSLPFDQVVSSCAILRTRTWAVTVSLFATPRPSNNGIKKFLKSGEERLIRGTTIDFEPWIYASKKTSIICDRSKKSTWILRSRVDWAEEDHRCRSETDSGTIREEAGERMVLSEPLLPGSESRRNRCCQSHRFPETKASDSGVEGITASQNQT</sequence>